<dbReference type="AlphaFoldDB" id="A0A0B6RVZ9"/>
<name>A0A0B6RVZ9_BURPL</name>
<dbReference type="Gene3D" id="3.40.50.10610">
    <property type="entry name" value="ABC-type transport auxiliary lipoprotein component"/>
    <property type="match status" value="1"/>
</dbReference>
<dbReference type="InterPro" id="IPR008517">
    <property type="entry name" value="GNA1162-like"/>
</dbReference>
<organism evidence="2 3">
    <name type="scientific">Burkholderia plantarii</name>
    <dbReference type="NCBI Taxonomy" id="41899"/>
    <lineage>
        <taxon>Bacteria</taxon>
        <taxon>Pseudomonadati</taxon>
        <taxon>Pseudomonadota</taxon>
        <taxon>Betaproteobacteria</taxon>
        <taxon>Burkholderiales</taxon>
        <taxon>Burkholderiaceae</taxon>
        <taxon>Burkholderia</taxon>
    </lineage>
</organism>
<dbReference type="HOGENOM" id="CLU_097432_1_0_4"/>
<accession>A0A0B6RVZ9</accession>
<dbReference type="PROSITE" id="PS51257">
    <property type="entry name" value="PROKAR_LIPOPROTEIN"/>
    <property type="match status" value="1"/>
</dbReference>
<keyword evidence="3" id="KW-1185">Reference proteome</keyword>
<keyword evidence="2" id="KW-0449">Lipoprotein</keyword>
<evidence type="ECO:0000256" key="1">
    <source>
        <dbReference type="SAM" id="SignalP"/>
    </source>
</evidence>
<reference evidence="2 3" key="2">
    <citation type="journal article" date="2016" name="Appl. Microbiol. Biotechnol.">
        <title>Mutations improving production and secretion of extracellular lipase by Burkholderia glumae PG1.</title>
        <authorList>
            <person name="Knapp A."/>
            <person name="Voget S."/>
            <person name="Gao R."/>
            <person name="Zaburannyi N."/>
            <person name="Krysciak D."/>
            <person name="Breuer M."/>
            <person name="Hauer B."/>
            <person name="Streit W.R."/>
            <person name="Muller R."/>
            <person name="Daniel R."/>
            <person name="Jaeger K.E."/>
        </authorList>
    </citation>
    <scope>NUCLEOTIDE SEQUENCE [LARGE SCALE GENOMIC DNA]</scope>
    <source>
        <strain evidence="2 3">PG1</strain>
    </source>
</reference>
<protein>
    <submittedName>
        <fullName evidence="2">Putative lipoprotein</fullName>
    </submittedName>
</protein>
<dbReference type="KEGG" id="bgp:BGL_2c14550"/>
<evidence type="ECO:0000313" key="2">
    <source>
        <dbReference type="EMBL" id="AJK49522.1"/>
    </source>
</evidence>
<dbReference type="EMBL" id="CP002581">
    <property type="protein sequence ID" value="AJK49522.1"/>
    <property type="molecule type" value="Genomic_DNA"/>
</dbReference>
<keyword evidence="1" id="KW-0732">Signal</keyword>
<dbReference type="RefSeq" id="WP_042627953.1">
    <property type="nucleotide sequence ID" value="NZ_CP002581.1"/>
</dbReference>
<evidence type="ECO:0000313" key="3">
    <source>
        <dbReference type="Proteomes" id="UP000031838"/>
    </source>
</evidence>
<dbReference type="Proteomes" id="UP000031838">
    <property type="component" value="Chromosome 2"/>
</dbReference>
<feature type="chain" id="PRO_5002122050" evidence="1">
    <location>
        <begin position="21"/>
        <end position="227"/>
    </location>
</feature>
<proteinExistence type="predicted"/>
<gene>
    <name evidence="2" type="ORF">BGL_2c14550</name>
</gene>
<sequence>MLKRVSTRLLAGAAVLTLLAACAGPQQHLDYTAFRHSRPRSIVVVPPINDTSDVKATYGMLSRVTLPLAESGYYVVPVGPMERTFKYNGLYTPNDIAEVSPAKLRRIFGADAALYMKVSEYGTSYRVIDSVTKVAITAKLVDLKTGDVLWQGKADASDADLGGHGGVSGSGTIGLFVMLAQAAVKQIAKTVTDESVDVAGVADGRLLRAGQPDGLLYGPYSKLFGTD</sequence>
<feature type="signal peptide" evidence="1">
    <location>
        <begin position="1"/>
        <end position="20"/>
    </location>
</feature>
<dbReference type="Pfam" id="PF05643">
    <property type="entry name" value="GNA1162-like"/>
    <property type="match status" value="1"/>
</dbReference>
<reference evidence="3" key="1">
    <citation type="submission" date="2011-03" db="EMBL/GenBank/DDBJ databases">
        <authorList>
            <person name="Voget S."/>
            <person name="Streit W.R."/>
            <person name="Jaeger K.E."/>
            <person name="Daniel R."/>
        </authorList>
    </citation>
    <scope>NUCLEOTIDE SEQUENCE [LARGE SCALE GENOMIC DNA]</scope>
    <source>
        <strain evidence="3">PG1</strain>
    </source>
</reference>